<dbReference type="RefSeq" id="WP_377910861.1">
    <property type="nucleotide sequence ID" value="NZ_JBHSGK010000021.1"/>
</dbReference>
<evidence type="ECO:0000256" key="5">
    <source>
        <dbReference type="ARBA" id="ARBA00023136"/>
    </source>
</evidence>
<evidence type="ECO:0000256" key="4">
    <source>
        <dbReference type="ARBA" id="ARBA00022989"/>
    </source>
</evidence>
<organism evidence="7 8">
    <name type="scientific">Bacillus daqingensis</name>
    <dbReference type="NCBI Taxonomy" id="872396"/>
    <lineage>
        <taxon>Bacteria</taxon>
        <taxon>Bacillati</taxon>
        <taxon>Bacillota</taxon>
        <taxon>Bacilli</taxon>
        <taxon>Bacillales</taxon>
        <taxon>Bacillaceae</taxon>
        <taxon>Bacillus</taxon>
    </lineage>
</organism>
<reference evidence="8" key="1">
    <citation type="journal article" date="2019" name="Int. J. Syst. Evol. Microbiol.">
        <title>The Global Catalogue of Microorganisms (GCM) 10K type strain sequencing project: providing services to taxonomists for standard genome sequencing and annotation.</title>
        <authorList>
            <consortium name="The Broad Institute Genomics Platform"/>
            <consortium name="The Broad Institute Genome Sequencing Center for Infectious Disease"/>
            <person name="Wu L."/>
            <person name="Ma J."/>
        </authorList>
    </citation>
    <scope>NUCLEOTIDE SEQUENCE [LARGE SCALE GENOMIC DNA]</scope>
    <source>
        <strain evidence="8">JCM 12165</strain>
    </source>
</reference>
<comment type="caution">
    <text evidence="7">The sequence shown here is derived from an EMBL/GenBank/DDBJ whole genome shotgun (WGS) entry which is preliminary data.</text>
</comment>
<dbReference type="InterPro" id="IPR007383">
    <property type="entry name" value="DUF445"/>
</dbReference>
<comment type="similarity">
    <text evidence="2">Belongs to the UPF0754 family.</text>
</comment>
<keyword evidence="3 6" id="KW-0812">Transmembrane</keyword>
<protein>
    <submittedName>
        <fullName evidence="7">DUF445 domain-containing protein</fullName>
    </submittedName>
</protein>
<keyword evidence="8" id="KW-1185">Reference proteome</keyword>
<sequence length="379" mass="43346">MSDWTILLLLILIGSIVGGGTNIIAIRMLFRPYRPWFIGSFQIPFTPGLIPKRRGEIADNLGKLVEDHLVTPEGMQEKLRDGILFEEVQGRLQEGVKDLLQEERTLDEWMEEHLGMKDQLLSLRKSVERGLADRLRVIIQEYSREPFQNWVPDNWIDRCESYFPLLADQIVTKGTDYVASPEGINQIDSMLKTYLRSRGSVSTMFSRVAQRFSMGELISRELVRFLQDKQTKKLLIELMHREWKGILETSADDYVSDEKLEEWLTKLTESAVGRTPVIGEWGGPISGWSMRYEELLNKTVIPSVLASASTILSRYIKSIMKQIGIKELVTKEVNTFPLSRLEEMLLIIARRELKMIAVLGGLIGALVGLIQGIFILFIF</sequence>
<name>A0ABV9NZG7_9BACI</name>
<comment type="subcellular location">
    <subcellularLocation>
        <location evidence="1">Endomembrane system</location>
    </subcellularLocation>
</comment>
<evidence type="ECO:0000256" key="6">
    <source>
        <dbReference type="SAM" id="Phobius"/>
    </source>
</evidence>
<keyword evidence="5 6" id="KW-0472">Membrane</keyword>
<evidence type="ECO:0000313" key="7">
    <source>
        <dbReference type="EMBL" id="MFC4738276.1"/>
    </source>
</evidence>
<evidence type="ECO:0000313" key="8">
    <source>
        <dbReference type="Proteomes" id="UP001595896"/>
    </source>
</evidence>
<evidence type="ECO:0000256" key="1">
    <source>
        <dbReference type="ARBA" id="ARBA00004308"/>
    </source>
</evidence>
<evidence type="ECO:0000256" key="3">
    <source>
        <dbReference type="ARBA" id="ARBA00022692"/>
    </source>
</evidence>
<keyword evidence="4 6" id="KW-1133">Transmembrane helix</keyword>
<accession>A0ABV9NZG7</accession>
<gene>
    <name evidence="7" type="ORF">ACFO4L_17020</name>
</gene>
<dbReference type="PANTHER" id="PTHR35791">
    <property type="entry name" value="UPF0754 MEMBRANE PROTEIN YHEB"/>
    <property type="match status" value="1"/>
</dbReference>
<feature type="transmembrane region" description="Helical" evidence="6">
    <location>
        <begin position="6"/>
        <end position="30"/>
    </location>
</feature>
<dbReference type="Proteomes" id="UP001595896">
    <property type="component" value="Unassembled WGS sequence"/>
</dbReference>
<dbReference type="PANTHER" id="PTHR35791:SF1">
    <property type="entry name" value="UPF0754 MEMBRANE PROTEIN YHEB"/>
    <property type="match status" value="1"/>
</dbReference>
<evidence type="ECO:0000256" key="2">
    <source>
        <dbReference type="ARBA" id="ARBA00008053"/>
    </source>
</evidence>
<dbReference type="Pfam" id="PF04286">
    <property type="entry name" value="DUF445"/>
    <property type="match status" value="1"/>
</dbReference>
<proteinExistence type="inferred from homology"/>
<feature type="transmembrane region" description="Helical" evidence="6">
    <location>
        <begin position="356"/>
        <end position="378"/>
    </location>
</feature>
<dbReference type="EMBL" id="JBHSGK010000021">
    <property type="protein sequence ID" value="MFC4738276.1"/>
    <property type="molecule type" value="Genomic_DNA"/>
</dbReference>